<evidence type="ECO:0000313" key="9">
    <source>
        <dbReference type="Proteomes" id="UP001269400"/>
    </source>
</evidence>
<name>A0AAX6NCM6_PRIAR</name>
<dbReference type="RefSeq" id="WP_316910794.1">
    <property type="nucleotide sequence ID" value="NZ_JAPTGD010000002.1"/>
</dbReference>
<dbReference type="InterPro" id="IPR008258">
    <property type="entry name" value="Transglycosylase_SLT_dom_1"/>
</dbReference>
<feature type="region of interest" description="Disordered" evidence="6">
    <location>
        <begin position="731"/>
        <end position="911"/>
    </location>
</feature>
<reference evidence="8" key="1">
    <citation type="journal article" date="2022" name="J Environ Chem Eng">
        <title>Biodegradation of petroleum oil using a constructed nonpathogenic and heavy metal-tolerant bacterial consortium isolated from marine sponges.</title>
        <authorList>
            <person name="Dechsakulwatana C."/>
            <person name="Rungsihiranrut A."/>
            <person name="Muangchinda C."/>
            <person name="Ningthoujam R."/>
            <person name="Klankeo P."/>
            <person name="Pinyakong O."/>
        </authorList>
    </citation>
    <scope>NUCLEOTIDE SEQUENCE</scope>
    <source>
        <strain evidence="8">TL01-2</strain>
    </source>
</reference>
<comment type="similarity">
    <text evidence="2">Belongs to the transglycosylase Slt family.</text>
</comment>
<dbReference type="Pfam" id="PF01551">
    <property type="entry name" value="Peptidase_M23"/>
    <property type="match status" value="1"/>
</dbReference>
<dbReference type="Gene3D" id="3.90.1720.10">
    <property type="entry name" value="endopeptidase domain like (from Nostoc punctiforme)"/>
    <property type="match status" value="1"/>
</dbReference>
<dbReference type="Pfam" id="PF00877">
    <property type="entry name" value="NLPC_P60"/>
    <property type="match status" value="1"/>
</dbReference>
<dbReference type="PANTHER" id="PTHR47053">
    <property type="entry name" value="MUREIN DD-ENDOPEPTIDASE MEPH-RELATED"/>
    <property type="match status" value="1"/>
</dbReference>
<dbReference type="GO" id="GO:0000270">
    <property type="term" value="P:peptidoglycan metabolic process"/>
    <property type="evidence" value="ECO:0007669"/>
    <property type="project" value="InterPro"/>
</dbReference>
<evidence type="ECO:0000313" key="8">
    <source>
        <dbReference type="EMBL" id="MDU9693569.1"/>
    </source>
</evidence>
<keyword evidence="3" id="KW-0645">Protease</keyword>
<organism evidence="8 9">
    <name type="scientific">Priestia aryabhattai</name>
    <name type="common">Bacillus aryabhattai</name>
    <dbReference type="NCBI Taxonomy" id="412384"/>
    <lineage>
        <taxon>Bacteria</taxon>
        <taxon>Bacillati</taxon>
        <taxon>Bacillota</taxon>
        <taxon>Bacilli</taxon>
        <taxon>Bacillales</taxon>
        <taxon>Bacillaceae</taxon>
        <taxon>Priestia</taxon>
    </lineage>
</organism>
<dbReference type="InterPro" id="IPR016047">
    <property type="entry name" value="M23ase_b-sheet_dom"/>
</dbReference>
<evidence type="ECO:0000256" key="3">
    <source>
        <dbReference type="ARBA" id="ARBA00022670"/>
    </source>
</evidence>
<keyword evidence="5" id="KW-0788">Thiol protease</keyword>
<evidence type="ECO:0000256" key="4">
    <source>
        <dbReference type="ARBA" id="ARBA00022801"/>
    </source>
</evidence>
<dbReference type="PANTHER" id="PTHR47053:SF1">
    <property type="entry name" value="MUREIN DD-ENDOPEPTIDASE MEPH-RELATED"/>
    <property type="match status" value="1"/>
</dbReference>
<comment type="caution">
    <text evidence="8">The sequence shown here is derived from an EMBL/GenBank/DDBJ whole genome shotgun (WGS) entry which is preliminary data.</text>
</comment>
<dbReference type="SUPFAM" id="SSF55166">
    <property type="entry name" value="Hedgehog/DD-peptidase"/>
    <property type="match status" value="1"/>
</dbReference>
<dbReference type="InterPro" id="IPR038765">
    <property type="entry name" value="Papain-like_cys_pep_sf"/>
</dbReference>
<comment type="similarity">
    <text evidence="1">Belongs to the peptidase C40 family.</text>
</comment>
<dbReference type="InterPro" id="IPR051202">
    <property type="entry name" value="Peptidase_C40"/>
</dbReference>
<keyword evidence="4" id="KW-0378">Hydrolase</keyword>
<dbReference type="GO" id="GO:0008234">
    <property type="term" value="F:cysteine-type peptidase activity"/>
    <property type="evidence" value="ECO:0007669"/>
    <property type="project" value="UniProtKB-KW"/>
</dbReference>
<dbReference type="AlphaFoldDB" id="A0AAX6NCM6"/>
<dbReference type="EMBL" id="JAPTGD010000002">
    <property type="protein sequence ID" value="MDU9693569.1"/>
    <property type="molecule type" value="Genomic_DNA"/>
</dbReference>
<evidence type="ECO:0000259" key="7">
    <source>
        <dbReference type="PROSITE" id="PS51935"/>
    </source>
</evidence>
<evidence type="ECO:0000256" key="1">
    <source>
        <dbReference type="ARBA" id="ARBA00007074"/>
    </source>
</evidence>
<reference evidence="8" key="2">
    <citation type="submission" date="2022-12" db="EMBL/GenBank/DDBJ databases">
        <authorList>
            <person name="Dechsakulwatana C."/>
            <person name="Rungsihiranrut A."/>
            <person name="Muangchinda C."/>
            <person name="Ningthoujam R."/>
            <person name="Klankeo P."/>
            <person name="Pinyakong O."/>
        </authorList>
    </citation>
    <scope>NUCLEOTIDE SEQUENCE</scope>
    <source>
        <strain evidence="8">TL01-2</strain>
    </source>
</reference>
<dbReference type="GO" id="GO:0016020">
    <property type="term" value="C:membrane"/>
    <property type="evidence" value="ECO:0007669"/>
    <property type="project" value="InterPro"/>
</dbReference>
<accession>A0AAX6NCM6</accession>
<dbReference type="Proteomes" id="UP001269400">
    <property type="component" value="Unassembled WGS sequence"/>
</dbReference>
<dbReference type="GO" id="GO:0008933">
    <property type="term" value="F:peptidoglycan lytic transglycosylase activity"/>
    <property type="evidence" value="ECO:0007669"/>
    <property type="project" value="InterPro"/>
</dbReference>
<gene>
    <name evidence="8" type="ORF">O0Q50_20545</name>
</gene>
<dbReference type="CDD" id="cd16896">
    <property type="entry name" value="LT_Slt70-like"/>
    <property type="match status" value="1"/>
</dbReference>
<dbReference type="InterPro" id="IPR000064">
    <property type="entry name" value="NLP_P60_dom"/>
</dbReference>
<dbReference type="Gene3D" id="3.30.1380.10">
    <property type="match status" value="1"/>
</dbReference>
<dbReference type="Gene3D" id="1.10.530.10">
    <property type="match status" value="1"/>
</dbReference>
<dbReference type="SUPFAM" id="SSF51261">
    <property type="entry name" value="Duplicated hybrid motif"/>
    <property type="match status" value="1"/>
</dbReference>
<dbReference type="GO" id="GO:0006508">
    <property type="term" value="P:proteolysis"/>
    <property type="evidence" value="ECO:0007669"/>
    <property type="project" value="UniProtKB-KW"/>
</dbReference>
<protein>
    <submittedName>
        <fullName evidence="8">NlpC/P60 family protein</fullName>
    </submittedName>
</protein>
<evidence type="ECO:0000256" key="6">
    <source>
        <dbReference type="SAM" id="MobiDB-lite"/>
    </source>
</evidence>
<proteinExistence type="inferred from homology"/>
<sequence>MNKAVVNDSLVLYSSSQEAFQEFEKNNQSVKKKVTRKAIGITFTGTALAVIASNTLSSNLVHQGINTKKTVSENEIKVETHVKSETIAFSPEQLGAQYYTKDGKEMVGTVKTSEAKVFNKTLNRPIEAETIKDIKTIGIENNKFVPFVRYEVNKGDKAYAPGDGKVVKLTDNTITIKHIEGDLTYYSETVGVKANIKENQSIKKGQALGKVVSDTVKFAVAEEYDGKQLYKYIHPNLAVDINKSDHLNYETGKVEKAKPVSQESFDTVLPPTTNKATKEQREVVSKLPYGNLILKYADEYDMDPVLIASVIKKESDFKPNKPSPAGALGLMQFMPGTAPEWGVTDRTDPDQSIKGGTRYLKSLIDSFDGSVPQALYAYNWGIGNVNNLMDVTGVKPNEELGSLGTKDIWDKVDLPYKKRPPSETKEYAPKIIGFYRDYLKQANEKVTNSSVPNEKELNKSTDSSKIVDDVITEAAKHKGAKYLWGAATTRTDAFDCSSFTLRSFKAAGITLPRTSLEQSKMGTEVSLDNLKKGDLVFFDTNKDGVINHVGIYVGNNTMINASKVGVSYAKLKGNPYWGPKLVKAVRVKAESTKETTTENSGRNHIGNVMANLQKTGLNEMDFDVNPNEWLVTADSGVNLDKVNPELLIRISAVAKHYGKKITINSGYRTFEKQKELYDAYHSGRSSVEAAKPGNSRHNYGLAIDVDDWVQQLSEADIKKFGLHKPVSSENWHVEPLETKGQTPTNLKDTTKEDNKSKDTLKEEAKDDKSKDTSKEEPKDDKSKDTSKEEAKDDKSKDTPKEEAKDDKSKDTSKEEAKDDKSKDTPKEEAKDDKSKDTSKEEPKDDKSKDTLKEEAKDDKSKDTSKQEVKEDKSNSSDPSNSSAAGTKEELDEKNLDSLGKEHNFIYQQFYK</sequence>
<dbReference type="SUPFAM" id="SSF53955">
    <property type="entry name" value="Lysozyme-like"/>
    <property type="match status" value="1"/>
</dbReference>
<dbReference type="InterPro" id="IPR009045">
    <property type="entry name" value="Zn_M74/Hedgehog-like"/>
</dbReference>
<dbReference type="Gene3D" id="2.70.70.10">
    <property type="entry name" value="Glucose Permease (Domain IIA)"/>
    <property type="match status" value="1"/>
</dbReference>
<dbReference type="InterPro" id="IPR011055">
    <property type="entry name" value="Dup_hybrid_motif"/>
</dbReference>
<dbReference type="InterPro" id="IPR000189">
    <property type="entry name" value="Transglyc_AS"/>
</dbReference>
<dbReference type="PROSITE" id="PS51935">
    <property type="entry name" value="NLPC_P60"/>
    <property type="match status" value="1"/>
</dbReference>
<dbReference type="CDD" id="cd14814">
    <property type="entry name" value="Peptidase_M15"/>
    <property type="match status" value="1"/>
</dbReference>
<evidence type="ECO:0000256" key="2">
    <source>
        <dbReference type="ARBA" id="ARBA00007734"/>
    </source>
</evidence>
<dbReference type="InterPro" id="IPR003709">
    <property type="entry name" value="VanY-like_core_dom"/>
</dbReference>
<evidence type="ECO:0000256" key="5">
    <source>
        <dbReference type="ARBA" id="ARBA00022807"/>
    </source>
</evidence>
<dbReference type="SUPFAM" id="SSF54001">
    <property type="entry name" value="Cysteine proteinases"/>
    <property type="match status" value="1"/>
</dbReference>
<feature type="compositionally biased region" description="Basic and acidic residues" evidence="6">
    <location>
        <begin position="886"/>
        <end position="903"/>
    </location>
</feature>
<feature type="compositionally biased region" description="Basic and acidic residues" evidence="6">
    <location>
        <begin position="748"/>
        <end position="874"/>
    </location>
</feature>
<feature type="domain" description="NlpC/P60" evidence="7">
    <location>
        <begin position="464"/>
        <end position="588"/>
    </location>
</feature>
<dbReference type="InterPro" id="IPR023346">
    <property type="entry name" value="Lysozyme-like_dom_sf"/>
</dbReference>
<dbReference type="PROSITE" id="PS00922">
    <property type="entry name" value="TRANSGLYCOSYLASE"/>
    <property type="match status" value="1"/>
</dbReference>
<dbReference type="CDD" id="cd12797">
    <property type="entry name" value="M23_peptidase"/>
    <property type="match status" value="1"/>
</dbReference>
<dbReference type="Pfam" id="PF02557">
    <property type="entry name" value="VanY"/>
    <property type="match status" value="1"/>
</dbReference>
<dbReference type="Pfam" id="PF01464">
    <property type="entry name" value="SLT"/>
    <property type="match status" value="1"/>
</dbReference>